<dbReference type="EMBL" id="GL379896">
    <property type="protein sequence ID" value="EGT32545.1"/>
    <property type="molecule type" value="Genomic_DNA"/>
</dbReference>
<protein>
    <recommendedName>
        <fullName evidence="5">AMP-dependent synthetase/ligase domain-containing protein</fullName>
    </recommendedName>
</protein>
<dbReference type="OMA" id="DICYGVL"/>
<dbReference type="Gene3D" id="3.30.300.30">
    <property type="match status" value="1"/>
</dbReference>
<name>G0NJH6_CAEBE</name>
<dbReference type="PANTHER" id="PTHR24096">
    <property type="entry name" value="LONG-CHAIN-FATTY-ACID--COA LIGASE"/>
    <property type="match status" value="1"/>
</dbReference>
<dbReference type="InParanoid" id="G0NJH6"/>
<dbReference type="InterPro" id="IPR042099">
    <property type="entry name" value="ANL_N_sf"/>
</dbReference>
<dbReference type="HOGENOM" id="CLU_633446_0_0_1"/>
<dbReference type="GO" id="GO:0016405">
    <property type="term" value="F:CoA-ligase activity"/>
    <property type="evidence" value="ECO:0007669"/>
    <property type="project" value="TreeGrafter"/>
</dbReference>
<dbReference type="InterPro" id="IPR020845">
    <property type="entry name" value="AMP-binding_CS"/>
</dbReference>
<dbReference type="OrthoDB" id="10253869at2759"/>
<keyword evidence="7" id="KW-1185">Reference proteome</keyword>
<organism evidence="7">
    <name type="scientific">Caenorhabditis brenneri</name>
    <name type="common">Nematode worm</name>
    <dbReference type="NCBI Taxonomy" id="135651"/>
    <lineage>
        <taxon>Eukaryota</taxon>
        <taxon>Metazoa</taxon>
        <taxon>Ecdysozoa</taxon>
        <taxon>Nematoda</taxon>
        <taxon>Chromadorea</taxon>
        <taxon>Rhabditida</taxon>
        <taxon>Rhabditina</taxon>
        <taxon>Rhabditomorpha</taxon>
        <taxon>Rhabditoidea</taxon>
        <taxon>Rhabditidae</taxon>
        <taxon>Peloderinae</taxon>
        <taxon>Caenorhabditis</taxon>
    </lineage>
</organism>
<dbReference type="Gene3D" id="3.40.50.12780">
    <property type="entry name" value="N-terminal domain of ligase-like"/>
    <property type="match status" value="1"/>
</dbReference>
<dbReference type="SUPFAM" id="SSF56801">
    <property type="entry name" value="Acetyl-CoA synthetase-like"/>
    <property type="match status" value="1"/>
</dbReference>
<keyword evidence="3" id="KW-0436">Ligase</keyword>
<dbReference type="PROSITE" id="PS00455">
    <property type="entry name" value="AMP_BINDING"/>
    <property type="match status" value="1"/>
</dbReference>
<evidence type="ECO:0000313" key="6">
    <source>
        <dbReference type="EMBL" id="EGT32545.1"/>
    </source>
</evidence>
<dbReference type="InterPro" id="IPR045851">
    <property type="entry name" value="AMP-bd_C_sf"/>
</dbReference>
<gene>
    <name evidence="6" type="ORF">CAEBREN_08854</name>
</gene>
<dbReference type="GO" id="GO:0005777">
    <property type="term" value="C:peroxisome"/>
    <property type="evidence" value="ECO:0007669"/>
    <property type="project" value="UniProtKB-SubCell"/>
</dbReference>
<comment type="subcellular location">
    <subcellularLocation>
        <location evidence="1">Peroxisome</location>
    </subcellularLocation>
</comment>
<dbReference type="InterPro" id="IPR000873">
    <property type="entry name" value="AMP-dep_synth/lig_dom"/>
</dbReference>
<dbReference type="Pfam" id="PF00501">
    <property type="entry name" value="AMP-binding"/>
    <property type="match status" value="1"/>
</dbReference>
<sequence>MPRNFGQEFLDQILKFEDKTCLIWRETEITFRQFHEKIELWRTILEYQKKQSSNPLRIALFCTNSPDILALIVAGQLVGVTIIPLNPSYKKYEIEKYFLESRANFVIVSDDVDLEKFEDMELQTVSEVVSSAVDANQNEEHSISTSGVLVFFSSGTTGPPKLYEYTQRNLCAQIDQINEIRKDSRFFSPSQSDVCYGVLPFFHAGGVITVLSMIYNGCSLLINERWNEEEFLTNCQNYKVSVLFLVPPVLNFLANHPLVPKFDLSSLKTIYVGSAPSKAEDFEKVSKRLPALENLIQIYGTTECGVFLCSTGKGITLGRTIGLPLPLIKIKINKGGELIIKSPTGVEEDFMETGDLGAIHRKTNELAIVGRKKEMIKVRGWQVNPNEIEDVIRKVNGVTDCAVYQSAIGGKLIAKVIGKTDIKLDIMIAVQGK</sequence>
<accession>G0NJH6</accession>
<keyword evidence="4" id="KW-0576">Peroxisome</keyword>
<dbReference type="FunCoup" id="G0NJH6">
    <property type="interactions" value="147"/>
</dbReference>
<dbReference type="eggNOG" id="KOG1176">
    <property type="taxonomic scope" value="Eukaryota"/>
</dbReference>
<comment type="similarity">
    <text evidence="2">Belongs to the ATP-dependent AMP-binding enzyme family.</text>
</comment>
<reference evidence="7" key="1">
    <citation type="submission" date="2011-07" db="EMBL/GenBank/DDBJ databases">
        <authorList>
            <consortium name="Caenorhabditis brenneri Sequencing and Analysis Consortium"/>
            <person name="Wilson R.K."/>
        </authorList>
    </citation>
    <scope>NUCLEOTIDE SEQUENCE [LARGE SCALE GENOMIC DNA]</scope>
    <source>
        <strain evidence="7">PB2801</strain>
    </source>
</reference>
<evidence type="ECO:0000256" key="2">
    <source>
        <dbReference type="ARBA" id="ARBA00006432"/>
    </source>
</evidence>
<evidence type="ECO:0000256" key="4">
    <source>
        <dbReference type="ARBA" id="ARBA00023140"/>
    </source>
</evidence>
<proteinExistence type="inferred from homology"/>
<evidence type="ECO:0000256" key="1">
    <source>
        <dbReference type="ARBA" id="ARBA00004275"/>
    </source>
</evidence>
<dbReference type="PANTHER" id="PTHR24096:SF149">
    <property type="entry name" value="AMP-BINDING DOMAIN-CONTAINING PROTEIN-RELATED"/>
    <property type="match status" value="1"/>
</dbReference>
<evidence type="ECO:0000256" key="3">
    <source>
        <dbReference type="ARBA" id="ARBA00022598"/>
    </source>
</evidence>
<dbReference type="STRING" id="135651.G0NJH6"/>
<dbReference type="Proteomes" id="UP000008068">
    <property type="component" value="Unassembled WGS sequence"/>
</dbReference>
<dbReference type="AlphaFoldDB" id="G0NJH6"/>
<evidence type="ECO:0000313" key="7">
    <source>
        <dbReference type="Proteomes" id="UP000008068"/>
    </source>
</evidence>
<feature type="domain" description="AMP-dependent synthetase/ligase" evidence="5">
    <location>
        <begin position="12"/>
        <end position="333"/>
    </location>
</feature>
<evidence type="ECO:0000259" key="5">
    <source>
        <dbReference type="Pfam" id="PF00501"/>
    </source>
</evidence>